<dbReference type="InterPro" id="IPR052358">
    <property type="entry name" value="Aro_Compnd_Degr_Hydrolases"/>
</dbReference>
<dbReference type="GO" id="GO:0016787">
    <property type="term" value="F:hydrolase activity"/>
    <property type="evidence" value="ECO:0007669"/>
    <property type="project" value="UniProtKB-KW"/>
</dbReference>
<dbReference type="PANTHER" id="PTHR35563">
    <property type="entry name" value="BARREL METAL-DEPENDENT HYDROLASE, PUTATIVE (AFU_ORTHOLOGUE AFUA_1G16240)-RELATED"/>
    <property type="match status" value="1"/>
</dbReference>
<organism evidence="2 3">
    <name type="scientific">Oligella urethralis</name>
    <dbReference type="NCBI Taxonomy" id="90245"/>
    <lineage>
        <taxon>Bacteria</taxon>
        <taxon>Pseudomonadati</taxon>
        <taxon>Pseudomonadota</taxon>
        <taxon>Betaproteobacteria</taxon>
        <taxon>Burkholderiales</taxon>
        <taxon>Alcaligenaceae</taxon>
        <taxon>Oligella</taxon>
    </lineage>
</organism>
<dbReference type="Proteomes" id="UP000250242">
    <property type="component" value="Unassembled WGS sequence"/>
</dbReference>
<dbReference type="SUPFAM" id="SSF51556">
    <property type="entry name" value="Metallo-dependent hydrolases"/>
    <property type="match status" value="1"/>
</dbReference>
<sequence length="268" mass="30438">MKQVDTHAHIFDANVPVVEGARYSPAKSASVESYIDNLDQYGFDYGVLIQPSFLGYDNSQMLAAIAAYPDRLKGIAVVPVDSELAYLQSLKEQGIEGVRLNLFAKEIPDLTEPQWQVFLEHLNSLNWQLELHCPPSYLSTMMPALKNFSGPIVLDHFARVDPDKGVEDPHYQTMLDHLDPQRYWVKVSAFYRLGVGERGAENANKALHLLLDCGMEDRLVWGSDWPHTQHEELSYNLNYEFLHALLKNPILRQKVLSQNALSLFKLDA</sequence>
<protein>
    <submittedName>
        <fullName evidence="2">Predicted metal-dependent hydrolase of the TIM-barrel fold</fullName>
    </submittedName>
</protein>
<dbReference type="InterPro" id="IPR032466">
    <property type="entry name" value="Metal_Hydrolase"/>
</dbReference>
<dbReference type="InterPro" id="IPR006680">
    <property type="entry name" value="Amidohydro-rel"/>
</dbReference>
<dbReference type="Pfam" id="PF04909">
    <property type="entry name" value="Amidohydro_2"/>
    <property type="match status" value="1"/>
</dbReference>
<proteinExistence type="predicted"/>
<feature type="domain" description="Amidohydrolase-related" evidence="1">
    <location>
        <begin position="4"/>
        <end position="266"/>
    </location>
</feature>
<accession>A0A2X1WGN6</accession>
<dbReference type="PANTHER" id="PTHR35563:SF2">
    <property type="entry name" value="BARREL METAL-DEPENDENT HYDROLASE, PUTATIVE (AFU_ORTHOLOGUE AFUA_1G16240)-RELATED"/>
    <property type="match status" value="1"/>
</dbReference>
<name>A0A2X1WGN6_9BURK</name>
<keyword evidence="2" id="KW-0378">Hydrolase</keyword>
<dbReference type="RefSeq" id="WP_113062438.1">
    <property type="nucleotide sequence ID" value="NZ_UATH01000001.1"/>
</dbReference>
<evidence type="ECO:0000313" key="3">
    <source>
        <dbReference type="Proteomes" id="UP000250242"/>
    </source>
</evidence>
<dbReference type="AlphaFoldDB" id="A0A2X1WGN6"/>
<gene>
    <name evidence="2" type="ORF">NCTC11009_01027</name>
</gene>
<dbReference type="EMBL" id="UATH01000001">
    <property type="protein sequence ID" value="SPY07814.1"/>
    <property type="molecule type" value="Genomic_DNA"/>
</dbReference>
<evidence type="ECO:0000313" key="2">
    <source>
        <dbReference type="EMBL" id="SPY07814.1"/>
    </source>
</evidence>
<reference evidence="2 3" key="1">
    <citation type="submission" date="2018-06" db="EMBL/GenBank/DDBJ databases">
        <authorList>
            <consortium name="Pathogen Informatics"/>
            <person name="Doyle S."/>
        </authorList>
    </citation>
    <scope>NUCLEOTIDE SEQUENCE [LARGE SCALE GENOMIC DNA]</scope>
    <source>
        <strain evidence="2 3">NCTC11009</strain>
    </source>
</reference>
<evidence type="ECO:0000259" key="1">
    <source>
        <dbReference type="Pfam" id="PF04909"/>
    </source>
</evidence>
<dbReference type="Gene3D" id="3.20.20.140">
    <property type="entry name" value="Metal-dependent hydrolases"/>
    <property type="match status" value="1"/>
</dbReference>